<feature type="transmembrane region" description="Helical" evidence="1">
    <location>
        <begin position="159"/>
        <end position="180"/>
    </location>
</feature>
<accession>A0A8H5LM27</accession>
<keyword evidence="1" id="KW-0472">Membrane</keyword>
<gene>
    <name evidence="2" type="ORF">D9756_001993</name>
</gene>
<keyword evidence="1" id="KW-1133">Transmembrane helix</keyword>
<feature type="transmembrane region" description="Helical" evidence="1">
    <location>
        <begin position="33"/>
        <end position="52"/>
    </location>
</feature>
<keyword evidence="3" id="KW-1185">Reference proteome</keyword>
<feature type="transmembrane region" description="Helical" evidence="1">
    <location>
        <begin position="200"/>
        <end position="221"/>
    </location>
</feature>
<keyword evidence="1" id="KW-0812">Transmembrane</keyword>
<feature type="transmembrane region" description="Helical" evidence="1">
    <location>
        <begin position="319"/>
        <end position="340"/>
    </location>
</feature>
<name>A0A8H5LM27_9AGAR</name>
<protein>
    <submittedName>
        <fullName evidence="2">Uncharacterized protein</fullName>
    </submittedName>
</protein>
<evidence type="ECO:0000313" key="3">
    <source>
        <dbReference type="Proteomes" id="UP000559027"/>
    </source>
</evidence>
<feature type="transmembrane region" description="Helical" evidence="1">
    <location>
        <begin position="276"/>
        <end position="299"/>
    </location>
</feature>
<sequence length="352" mass="38517">MLIRDFPIAFALILAVIIHRVVNAPFSISNFSLLAMLLIQVSHILIFALTFLPSLISARGRGHGGGGGGSFGGSGGDSDFSLEPFYAAIFAFSNSCRRVSKMPPSIATVEYSVGPIFPICLLIATLLLTTTYGLVATYVGKTYNTFAEEVGSLSTSFFVAWDAMAYLADIFLISSILALLSCREKIVLCTPPWIRDVKGIADAILVVILLALSMRVVRMQMAYPTTPGPAEAEAETVDHLVIAYYSFLFLAAVNIAVTSTMLYVRARKSPRVNDHFIIRRCAFIISPLFMVYTLFLLIFHVQIKKVPFRREDVIKQWNLASVIICCITEAIIIGACLGIGMPPMPKKNKEGV</sequence>
<evidence type="ECO:0000313" key="2">
    <source>
        <dbReference type="EMBL" id="KAF5362242.1"/>
    </source>
</evidence>
<evidence type="ECO:0000256" key="1">
    <source>
        <dbReference type="SAM" id="Phobius"/>
    </source>
</evidence>
<organism evidence="2 3">
    <name type="scientific">Leucocoprinus leucothites</name>
    <dbReference type="NCBI Taxonomy" id="201217"/>
    <lineage>
        <taxon>Eukaryota</taxon>
        <taxon>Fungi</taxon>
        <taxon>Dikarya</taxon>
        <taxon>Basidiomycota</taxon>
        <taxon>Agaricomycotina</taxon>
        <taxon>Agaricomycetes</taxon>
        <taxon>Agaricomycetidae</taxon>
        <taxon>Agaricales</taxon>
        <taxon>Agaricineae</taxon>
        <taxon>Agaricaceae</taxon>
        <taxon>Leucocoprinus</taxon>
    </lineage>
</organism>
<reference evidence="2 3" key="1">
    <citation type="journal article" date="2020" name="ISME J.">
        <title>Uncovering the hidden diversity of litter-decomposition mechanisms in mushroom-forming fungi.</title>
        <authorList>
            <person name="Floudas D."/>
            <person name="Bentzer J."/>
            <person name="Ahren D."/>
            <person name="Johansson T."/>
            <person name="Persson P."/>
            <person name="Tunlid A."/>
        </authorList>
    </citation>
    <scope>NUCLEOTIDE SEQUENCE [LARGE SCALE GENOMIC DNA]</scope>
    <source>
        <strain evidence="2 3">CBS 146.42</strain>
    </source>
</reference>
<feature type="transmembrane region" description="Helical" evidence="1">
    <location>
        <begin position="116"/>
        <end position="139"/>
    </location>
</feature>
<dbReference type="EMBL" id="JAACJO010000002">
    <property type="protein sequence ID" value="KAF5362242.1"/>
    <property type="molecule type" value="Genomic_DNA"/>
</dbReference>
<dbReference type="Proteomes" id="UP000559027">
    <property type="component" value="Unassembled WGS sequence"/>
</dbReference>
<comment type="caution">
    <text evidence="2">The sequence shown here is derived from an EMBL/GenBank/DDBJ whole genome shotgun (WGS) entry which is preliminary data.</text>
</comment>
<dbReference type="OrthoDB" id="3118044at2759"/>
<proteinExistence type="predicted"/>
<dbReference type="AlphaFoldDB" id="A0A8H5LM27"/>
<feature type="transmembrane region" description="Helical" evidence="1">
    <location>
        <begin position="241"/>
        <end position="264"/>
    </location>
</feature>